<evidence type="ECO:0000256" key="2">
    <source>
        <dbReference type="ARBA" id="ARBA00022729"/>
    </source>
</evidence>
<keyword evidence="7" id="KW-1185">Reference proteome</keyword>
<keyword evidence="2 5" id="KW-0732">Signal</keyword>
<keyword evidence="4" id="KW-0812">Transmembrane</keyword>
<dbReference type="EMBL" id="JAACXV010000023">
    <property type="protein sequence ID" value="KAF7286630.1"/>
    <property type="molecule type" value="Genomic_DNA"/>
</dbReference>
<comment type="caution">
    <text evidence="6">The sequence shown here is derived from an EMBL/GenBank/DDBJ whole genome shotgun (WGS) entry which is preliminary data.</text>
</comment>
<feature type="chain" id="PRO_5032765993" evidence="5">
    <location>
        <begin position="18"/>
        <end position="481"/>
    </location>
</feature>
<dbReference type="Pfam" id="PF00560">
    <property type="entry name" value="LRR_1"/>
    <property type="match status" value="1"/>
</dbReference>
<dbReference type="OrthoDB" id="72369at2759"/>
<evidence type="ECO:0000313" key="7">
    <source>
        <dbReference type="Proteomes" id="UP000625711"/>
    </source>
</evidence>
<evidence type="ECO:0000256" key="5">
    <source>
        <dbReference type="SAM" id="SignalP"/>
    </source>
</evidence>
<organism evidence="6 7">
    <name type="scientific">Rhynchophorus ferrugineus</name>
    <name type="common">Red palm weevil</name>
    <name type="synonym">Curculio ferrugineus</name>
    <dbReference type="NCBI Taxonomy" id="354439"/>
    <lineage>
        <taxon>Eukaryota</taxon>
        <taxon>Metazoa</taxon>
        <taxon>Ecdysozoa</taxon>
        <taxon>Arthropoda</taxon>
        <taxon>Hexapoda</taxon>
        <taxon>Insecta</taxon>
        <taxon>Pterygota</taxon>
        <taxon>Neoptera</taxon>
        <taxon>Endopterygota</taxon>
        <taxon>Coleoptera</taxon>
        <taxon>Polyphaga</taxon>
        <taxon>Cucujiformia</taxon>
        <taxon>Curculionidae</taxon>
        <taxon>Dryophthorinae</taxon>
        <taxon>Rhynchophorus</taxon>
    </lineage>
</organism>
<protein>
    <submittedName>
        <fullName evidence="6">Uncharacterized protein</fullName>
    </submittedName>
</protein>
<dbReference type="Pfam" id="PF13855">
    <property type="entry name" value="LRR_8"/>
    <property type="match status" value="3"/>
</dbReference>
<keyword evidence="4" id="KW-0472">Membrane</keyword>
<dbReference type="Gene3D" id="3.80.10.10">
    <property type="entry name" value="Ribonuclease Inhibitor"/>
    <property type="match status" value="3"/>
</dbReference>
<reference evidence="6" key="1">
    <citation type="submission" date="2020-08" db="EMBL/GenBank/DDBJ databases">
        <title>Genome sequencing and assembly of the red palm weevil Rhynchophorus ferrugineus.</title>
        <authorList>
            <person name="Dias G.B."/>
            <person name="Bergman C.M."/>
            <person name="Manee M."/>
        </authorList>
    </citation>
    <scope>NUCLEOTIDE SEQUENCE</scope>
    <source>
        <strain evidence="6">AA-2017</strain>
        <tissue evidence="6">Whole larva</tissue>
    </source>
</reference>
<keyword evidence="4" id="KW-1133">Transmembrane helix</keyword>
<name>A0A834IYQ6_RHYFE</name>
<feature type="signal peptide" evidence="5">
    <location>
        <begin position="1"/>
        <end position="17"/>
    </location>
</feature>
<dbReference type="SMART" id="SM00369">
    <property type="entry name" value="LRR_TYP"/>
    <property type="match status" value="7"/>
</dbReference>
<dbReference type="InterPro" id="IPR001611">
    <property type="entry name" value="Leu-rich_rpt"/>
</dbReference>
<accession>A0A834IYQ6</accession>
<keyword evidence="1" id="KW-0433">Leucine-rich repeat</keyword>
<dbReference type="PANTHER" id="PTHR24373:SF392">
    <property type="entry name" value="NEPHROCAN"/>
    <property type="match status" value="1"/>
</dbReference>
<dbReference type="Proteomes" id="UP000625711">
    <property type="component" value="Unassembled WGS sequence"/>
</dbReference>
<proteinExistence type="predicted"/>
<dbReference type="InterPro" id="IPR050328">
    <property type="entry name" value="Dev_Immune_Receptor"/>
</dbReference>
<evidence type="ECO:0000256" key="4">
    <source>
        <dbReference type="SAM" id="Phobius"/>
    </source>
</evidence>
<dbReference type="InterPro" id="IPR032675">
    <property type="entry name" value="LRR_dom_sf"/>
</dbReference>
<feature type="transmembrane region" description="Helical" evidence="4">
    <location>
        <begin position="426"/>
        <end position="450"/>
    </location>
</feature>
<evidence type="ECO:0000313" key="6">
    <source>
        <dbReference type="EMBL" id="KAF7286630.1"/>
    </source>
</evidence>
<dbReference type="InterPro" id="IPR003591">
    <property type="entry name" value="Leu-rich_rpt_typical-subtyp"/>
</dbReference>
<dbReference type="AlphaFoldDB" id="A0A834IYQ6"/>
<evidence type="ECO:0000256" key="3">
    <source>
        <dbReference type="ARBA" id="ARBA00022737"/>
    </source>
</evidence>
<gene>
    <name evidence="6" type="ORF">GWI33_004663</name>
</gene>
<dbReference type="SUPFAM" id="SSF52058">
    <property type="entry name" value="L domain-like"/>
    <property type="match status" value="1"/>
</dbReference>
<keyword evidence="3" id="KW-0677">Repeat</keyword>
<sequence>MKLLLSIVISILVASSAEEKLPLCSVCTCKFKENKFSAEVICNKDTSTIWTQNSTWINPSNNESYDYSSVSLLNQEIYVLNYTFLPSNLRYLSLANSNIRQIANSPFRNLQNMNTLILSYNELEILSPHTLKGLYMEERLMPLKSLKVLKLDHNKIHSLHMDIFEHTTDLEILDISYNPFKIIDKQTTLALSSLAMLKELYLGYTEINTLPDQLLHTPRYIEILDLSGNPLTAIPSTLGETHNLTTLYINDTGFMNMTKENGFPEIPSLKVLYMCNNRELQSIGKEALAGLSGLQELSICNNIKLTILDDFALAKINQHGGATWPMIKKLNLYNNKLAYLDSDLLSRWDMLTDIDLNGNPWTCECENQWFVDELAPLYLKINPEREPEFRCGAPVEMQGDLFVDLHARQYKMRCLDIYGARPETDAMLLVGVLLGVLIGLPVILFIIYAYQRQWLSLLWCDNSPASYSRRFYSSTARDEDL</sequence>
<evidence type="ECO:0000256" key="1">
    <source>
        <dbReference type="ARBA" id="ARBA00022614"/>
    </source>
</evidence>
<dbReference type="PANTHER" id="PTHR24373">
    <property type="entry name" value="SLIT RELATED LEUCINE-RICH REPEAT NEURONAL PROTEIN"/>
    <property type="match status" value="1"/>
</dbReference>